<proteinExistence type="predicted"/>
<organism evidence="2 3">
    <name type="scientific">Tuber borchii</name>
    <name type="common">White truffle</name>
    <dbReference type="NCBI Taxonomy" id="42251"/>
    <lineage>
        <taxon>Eukaryota</taxon>
        <taxon>Fungi</taxon>
        <taxon>Dikarya</taxon>
        <taxon>Ascomycota</taxon>
        <taxon>Pezizomycotina</taxon>
        <taxon>Pezizomycetes</taxon>
        <taxon>Pezizales</taxon>
        <taxon>Tuberaceae</taxon>
        <taxon>Tuber</taxon>
    </lineage>
</organism>
<feature type="compositionally biased region" description="Polar residues" evidence="1">
    <location>
        <begin position="53"/>
        <end position="65"/>
    </location>
</feature>
<gene>
    <name evidence="2" type="ORF">B9Z19DRAFT_429859</name>
</gene>
<evidence type="ECO:0000256" key="1">
    <source>
        <dbReference type="SAM" id="MobiDB-lite"/>
    </source>
</evidence>
<dbReference type="Proteomes" id="UP000244722">
    <property type="component" value="Unassembled WGS sequence"/>
</dbReference>
<keyword evidence="3" id="KW-1185">Reference proteome</keyword>
<feature type="region of interest" description="Disordered" evidence="1">
    <location>
        <begin position="51"/>
        <end position="73"/>
    </location>
</feature>
<evidence type="ECO:0000313" key="2">
    <source>
        <dbReference type="EMBL" id="PUU82387.1"/>
    </source>
</evidence>
<accession>A0A2T7A3Q8</accession>
<comment type="caution">
    <text evidence="2">The sequence shown here is derived from an EMBL/GenBank/DDBJ whole genome shotgun (WGS) entry which is preliminary data.</text>
</comment>
<name>A0A2T7A3Q8_TUBBO</name>
<protein>
    <submittedName>
        <fullName evidence="2">Uncharacterized protein</fullName>
    </submittedName>
</protein>
<dbReference type="EMBL" id="NESQ01000029">
    <property type="protein sequence ID" value="PUU82387.1"/>
    <property type="molecule type" value="Genomic_DNA"/>
</dbReference>
<evidence type="ECO:0000313" key="3">
    <source>
        <dbReference type="Proteomes" id="UP000244722"/>
    </source>
</evidence>
<dbReference type="AlphaFoldDB" id="A0A2T7A3Q8"/>
<reference evidence="2 3" key="1">
    <citation type="submission" date="2017-04" db="EMBL/GenBank/DDBJ databases">
        <title>Draft genome sequence of Tuber borchii Vittad., a whitish edible truffle.</title>
        <authorList>
            <consortium name="DOE Joint Genome Institute"/>
            <person name="Murat C."/>
            <person name="Kuo A."/>
            <person name="Barry K.W."/>
            <person name="Clum A."/>
            <person name="Dockter R.B."/>
            <person name="Fauchery L."/>
            <person name="Iotti M."/>
            <person name="Kohler A."/>
            <person name="Labutti K."/>
            <person name="Lindquist E.A."/>
            <person name="Lipzen A."/>
            <person name="Ohm R.A."/>
            <person name="Wang M."/>
            <person name="Grigoriev I.V."/>
            <person name="Zambonelli A."/>
            <person name="Martin F.M."/>
        </authorList>
    </citation>
    <scope>NUCLEOTIDE SEQUENCE [LARGE SCALE GENOMIC DNA]</scope>
    <source>
        <strain evidence="2 3">Tbo3840</strain>
    </source>
</reference>
<sequence length="119" mass="13458">MIFATVYITTITSLLHYLTASISHVPRFIHLFQKAKTQRIASTWPGRVIFRDTPSTQTRGQGNQSQPPPPKIEAVQTAQPIMGAQHSSRMVTRRMGVRVNVPWATVRHREFKKGATHLV</sequence>